<name>A0A194X5Y1_MOLSC</name>
<dbReference type="InParanoid" id="A0A194X5Y1"/>
<protein>
    <submittedName>
        <fullName evidence="1">Uncharacterized protein</fullName>
    </submittedName>
</protein>
<sequence length="198" mass="19686">MGLQVAEFTIPNEVPNGDAFVFWKCAGQSPMCNQATMSGGTEDVENIVNELNGTIECLNPIATQTSISTSIGSSTTAFATLLSTLFTTSSTSISAGAVTIAIIPANKTTSNPPVALTSAVSTLATSVSSAGPGTFRVTQSSIAGQSASSITAVGSAGAPSGQSLSSVASSVTSSVVSVIYQTITTTMTAPCTTTAVAR</sequence>
<dbReference type="AlphaFoldDB" id="A0A194X5Y1"/>
<dbReference type="GeneID" id="28822908"/>
<gene>
    <name evidence="1" type="ORF">LY89DRAFT_670721</name>
</gene>
<accession>A0A194X5Y1</accession>
<dbReference type="RefSeq" id="XP_018069946.1">
    <property type="nucleotide sequence ID" value="XM_018213182.1"/>
</dbReference>
<proteinExistence type="predicted"/>
<dbReference type="KEGG" id="psco:LY89DRAFT_670721"/>
<dbReference type="Proteomes" id="UP000070700">
    <property type="component" value="Unassembled WGS sequence"/>
</dbReference>
<organism evidence="1 2">
    <name type="scientific">Mollisia scopiformis</name>
    <name type="common">Conifer needle endophyte fungus</name>
    <name type="synonym">Phialocephala scopiformis</name>
    <dbReference type="NCBI Taxonomy" id="149040"/>
    <lineage>
        <taxon>Eukaryota</taxon>
        <taxon>Fungi</taxon>
        <taxon>Dikarya</taxon>
        <taxon>Ascomycota</taxon>
        <taxon>Pezizomycotina</taxon>
        <taxon>Leotiomycetes</taxon>
        <taxon>Helotiales</taxon>
        <taxon>Mollisiaceae</taxon>
        <taxon>Mollisia</taxon>
    </lineage>
</organism>
<reference evidence="1 2" key="1">
    <citation type="submission" date="2015-10" db="EMBL/GenBank/DDBJ databases">
        <title>Full genome of DAOMC 229536 Phialocephala scopiformis, a fungal endophyte of spruce producing the potent anti-insectan compound rugulosin.</title>
        <authorList>
            <consortium name="DOE Joint Genome Institute"/>
            <person name="Walker A.K."/>
            <person name="Frasz S.L."/>
            <person name="Seifert K.A."/>
            <person name="Miller J.D."/>
            <person name="Mondo S.J."/>
            <person name="Labutti K."/>
            <person name="Lipzen A."/>
            <person name="Dockter R."/>
            <person name="Kennedy M."/>
            <person name="Grigoriev I.V."/>
            <person name="Spatafora J.W."/>
        </authorList>
    </citation>
    <scope>NUCLEOTIDE SEQUENCE [LARGE SCALE GENOMIC DNA]</scope>
    <source>
        <strain evidence="1 2">CBS 120377</strain>
    </source>
</reference>
<evidence type="ECO:0000313" key="2">
    <source>
        <dbReference type="Proteomes" id="UP000070700"/>
    </source>
</evidence>
<evidence type="ECO:0000313" key="1">
    <source>
        <dbReference type="EMBL" id="KUJ15591.1"/>
    </source>
</evidence>
<keyword evidence="2" id="KW-1185">Reference proteome</keyword>
<dbReference type="EMBL" id="KQ947418">
    <property type="protein sequence ID" value="KUJ15591.1"/>
    <property type="molecule type" value="Genomic_DNA"/>
</dbReference>
<dbReference type="OrthoDB" id="5104857at2759"/>